<evidence type="ECO:0000313" key="10">
    <source>
        <dbReference type="EMBL" id="RUP13814.1"/>
    </source>
</evidence>
<keyword evidence="7" id="KW-0378">Hydrolase</keyword>
<dbReference type="InterPro" id="IPR035952">
    <property type="entry name" value="Rhomboid-like_sf"/>
</dbReference>
<dbReference type="GO" id="GO:0006508">
    <property type="term" value="P:proteolysis"/>
    <property type="evidence" value="ECO:0007669"/>
    <property type="project" value="UniProtKB-KW"/>
</dbReference>
<dbReference type="GO" id="GO:0004252">
    <property type="term" value="F:serine-type endopeptidase activity"/>
    <property type="evidence" value="ECO:0007669"/>
    <property type="project" value="InterPro"/>
</dbReference>
<evidence type="ECO:0000256" key="4">
    <source>
        <dbReference type="ARBA" id="ARBA00013039"/>
    </source>
</evidence>
<reference evidence="10 11" key="1">
    <citation type="journal article" date="2018" name="New Phytol.">
        <title>Phylogenomics of Endogonaceae and evolution of mycorrhizas within Mucoromycota.</title>
        <authorList>
            <person name="Chang Y."/>
            <person name="Desiro A."/>
            <person name="Na H."/>
            <person name="Sandor L."/>
            <person name="Lipzen A."/>
            <person name="Clum A."/>
            <person name="Barry K."/>
            <person name="Grigoriev I.V."/>
            <person name="Martin F.M."/>
            <person name="Stajich J.E."/>
            <person name="Smith M.E."/>
            <person name="Bonito G."/>
            <person name="Spatafora J.W."/>
        </authorList>
    </citation>
    <scope>NUCLEOTIDE SEQUENCE [LARGE SCALE GENOMIC DNA]</scope>
    <source>
        <strain evidence="10 11">GMNB39</strain>
    </source>
</reference>
<keyword evidence="8" id="KW-1133">Transmembrane helix</keyword>
<accession>A0A433B9E1</accession>
<dbReference type="AlphaFoldDB" id="A0A433B9E1"/>
<dbReference type="EMBL" id="RBNI01015656">
    <property type="protein sequence ID" value="RUP13814.1"/>
    <property type="molecule type" value="Genomic_DNA"/>
</dbReference>
<evidence type="ECO:0000313" key="11">
    <source>
        <dbReference type="Proteomes" id="UP000268093"/>
    </source>
</evidence>
<gene>
    <name evidence="10" type="ORF">BC936DRAFT_139712</name>
</gene>
<dbReference type="EC" id="3.4.21.105" evidence="4"/>
<comment type="similarity">
    <text evidence="3">Belongs to the peptidase S54 family.</text>
</comment>
<evidence type="ECO:0000256" key="8">
    <source>
        <dbReference type="ARBA" id="ARBA00022989"/>
    </source>
</evidence>
<evidence type="ECO:0000256" key="3">
    <source>
        <dbReference type="ARBA" id="ARBA00009045"/>
    </source>
</evidence>
<comment type="subcellular location">
    <subcellularLocation>
        <location evidence="2">Membrane</location>
        <topology evidence="2">Multi-pass membrane protein</topology>
    </subcellularLocation>
</comment>
<dbReference type="Gene3D" id="1.20.1540.10">
    <property type="entry name" value="Rhomboid-like"/>
    <property type="match status" value="1"/>
</dbReference>
<name>A0A433B9E1_9FUNG</name>
<evidence type="ECO:0000256" key="1">
    <source>
        <dbReference type="ARBA" id="ARBA00000156"/>
    </source>
</evidence>
<keyword evidence="6" id="KW-0812">Transmembrane</keyword>
<organism evidence="10 11">
    <name type="scientific">Jimgerdemannia flammicorona</name>
    <dbReference type="NCBI Taxonomy" id="994334"/>
    <lineage>
        <taxon>Eukaryota</taxon>
        <taxon>Fungi</taxon>
        <taxon>Fungi incertae sedis</taxon>
        <taxon>Mucoromycota</taxon>
        <taxon>Mucoromycotina</taxon>
        <taxon>Endogonomycetes</taxon>
        <taxon>Endogonales</taxon>
        <taxon>Endogonaceae</taxon>
        <taxon>Jimgerdemannia</taxon>
    </lineage>
</organism>
<sequence>MNLPHLLFNLFFFLPLSSSAERQTGTLRLFVVLLVVCTFLPALLYCGAMLGIAAAGVGTATFLERDIVVGISGWVFAMVVGEIAEEGRSGGERRIFQTLRVPAFIYPIILLLFLEWVIPGSSFLGHLFALLSGYLYTYGYLNKFLPTQELYQRLESVPALAALTTAGGFVSVHQGGMYLPLFNAPPEEEEEALGDTRRTGIHTTSTLPTSQMPPPMMATVPTTLPVAPQPFPGVGQRLGD</sequence>
<keyword evidence="5" id="KW-0645">Protease</keyword>
<keyword evidence="11" id="KW-1185">Reference proteome</keyword>
<evidence type="ECO:0000256" key="7">
    <source>
        <dbReference type="ARBA" id="ARBA00022801"/>
    </source>
</evidence>
<dbReference type="PANTHER" id="PTHR43066:SF1">
    <property type="entry name" value="RHOMBOID PROTEIN 2"/>
    <property type="match status" value="1"/>
</dbReference>
<dbReference type="Pfam" id="PF01694">
    <property type="entry name" value="Rhomboid"/>
    <property type="match status" value="1"/>
</dbReference>
<protein>
    <recommendedName>
        <fullName evidence="4">rhomboid protease</fullName>
        <ecNumber evidence="4">3.4.21.105</ecNumber>
    </recommendedName>
</protein>
<evidence type="ECO:0000256" key="6">
    <source>
        <dbReference type="ARBA" id="ARBA00022692"/>
    </source>
</evidence>
<dbReference type="GO" id="GO:0016020">
    <property type="term" value="C:membrane"/>
    <property type="evidence" value="ECO:0007669"/>
    <property type="project" value="UniProtKB-SubCell"/>
</dbReference>
<comment type="catalytic activity">
    <reaction evidence="1">
        <text>Cleaves type-1 transmembrane domains using a catalytic dyad composed of serine and histidine that are contributed by different transmembrane domains.</text>
        <dbReference type="EC" id="3.4.21.105"/>
    </reaction>
</comment>
<dbReference type="OrthoDB" id="2405380at2759"/>
<dbReference type="SUPFAM" id="SSF144091">
    <property type="entry name" value="Rhomboid-like"/>
    <property type="match status" value="1"/>
</dbReference>
<keyword evidence="9" id="KW-0472">Membrane</keyword>
<dbReference type="Proteomes" id="UP000268093">
    <property type="component" value="Unassembled WGS sequence"/>
</dbReference>
<evidence type="ECO:0000256" key="5">
    <source>
        <dbReference type="ARBA" id="ARBA00022670"/>
    </source>
</evidence>
<proteinExistence type="inferred from homology"/>
<evidence type="ECO:0000256" key="9">
    <source>
        <dbReference type="ARBA" id="ARBA00023136"/>
    </source>
</evidence>
<dbReference type="PANTHER" id="PTHR43066">
    <property type="entry name" value="RHOMBOID-RELATED PROTEIN"/>
    <property type="match status" value="1"/>
</dbReference>
<evidence type="ECO:0000256" key="2">
    <source>
        <dbReference type="ARBA" id="ARBA00004141"/>
    </source>
</evidence>
<dbReference type="InterPro" id="IPR022764">
    <property type="entry name" value="Peptidase_S54_rhomboid_dom"/>
</dbReference>
<comment type="caution">
    <text evidence="10">The sequence shown here is derived from an EMBL/GenBank/DDBJ whole genome shotgun (WGS) entry which is preliminary data.</text>
</comment>